<dbReference type="PANTHER" id="PTHR37831">
    <property type="entry name" value="D-RIBOSE PYRANASE"/>
    <property type="match status" value="1"/>
</dbReference>
<organism evidence="6 7">
    <name type="scientific">Micromonospora coriariae</name>
    <dbReference type="NCBI Taxonomy" id="285665"/>
    <lineage>
        <taxon>Bacteria</taxon>
        <taxon>Bacillati</taxon>
        <taxon>Actinomycetota</taxon>
        <taxon>Actinomycetes</taxon>
        <taxon>Micromonosporales</taxon>
        <taxon>Micromonosporaceae</taxon>
        <taxon>Micromonospora</taxon>
    </lineage>
</organism>
<dbReference type="InterPro" id="IPR007721">
    <property type="entry name" value="RbsD_FucU"/>
</dbReference>
<dbReference type="GO" id="GO:0005829">
    <property type="term" value="C:cytosol"/>
    <property type="evidence" value="ECO:0007669"/>
    <property type="project" value="TreeGrafter"/>
</dbReference>
<evidence type="ECO:0000256" key="1">
    <source>
        <dbReference type="ARBA" id="ARBA00000223"/>
    </source>
</evidence>
<dbReference type="Gene3D" id="3.40.1650.10">
    <property type="entry name" value="RbsD-like domain"/>
    <property type="match status" value="1"/>
</dbReference>
<evidence type="ECO:0000313" key="6">
    <source>
        <dbReference type="EMBL" id="SCE65809.1"/>
    </source>
</evidence>
<dbReference type="NCBIfam" id="NF008761">
    <property type="entry name" value="PRK11797.1"/>
    <property type="match status" value="1"/>
</dbReference>
<comment type="catalytic activity">
    <reaction evidence="1">
        <text>beta-D-ribopyranose = beta-D-ribofuranose</text>
        <dbReference type="Rhea" id="RHEA:25432"/>
        <dbReference type="ChEBI" id="CHEBI:27476"/>
        <dbReference type="ChEBI" id="CHEBI:47002"/>
        <dbReference type="EC" id="5.4.99.62"/>
    </reaction>
</comment>
<evidence type="ECO:0000256" key="5">
    <source>
        <dbReference type="ARBA" id="ARBA00023277"/>
    </source>
</evidence>
<dbReference type="GO" id="GO:0062193">
    <property type="term" value="F:D-ribose pyranase activity"/>
    <property type="evidence" value="ECO:0007669"/>
    <property type="project" value="UniProtKB-EC"/>
</dbReference>
<dbReference type="EC" id="5.4.99.62" evidence="2"/>
<evidence type="ECO:0000313" key="7">
    <source>
        <dbReference type="Proteomes" id="UP000198243"/>
    </source>
</evidence>
<keyword evidence="5" id="KW-0119">Carbohydrate metabolism</keyword>
<dbReference type="RefSeq" id="WP_089016349.1">
    <property type="nucleotide sequence ID" value="NZ_LT607412.1"/>
</dbReference>
<dbReference type="GO" id="GO:0048029">
    <property type="term" value="F:monosaccharide binding"/>
    <property type="evidence" value="ECO:0007669"/>
    <property type="project" value="InterPro"/>
</dbReference>
<dbReference type="Pfam" id="PF05025">
    <property type="entry name" value="RbsD_FucU"/>
    <property type="match status" value="1"/>
</dbReference>
<protein>
    <recommendedName>
        <fullName evidence="2">D-ribose pyranase</fullName>
        <ecNumber evidence="2">5.4.99.62</ecNumber>
    </recommendedName>
</protein>
<proteinExistence type="predicted"/>
<accession>A0A1C4U2F9</accession>
<reference evidence="7" key="1">
    <citation type="submission" date="2016-06" db="EMBL/GenBank/DDBJ databases">
        <authorList>
            <person name="Varghese N."/>
            <person name="Submissions Spin"/>
        </authorList>
    </citation>
    <scope>NUCLEOTIDE SEQUENCE [LARGE SCALE GENOMIC DNA]</scope>
    <source>
        <strain evidence="7">DSM 44875</strain>
    </source>
</reference>
<keyword evidence="7" id="KW-1185">Reference proteome</keyword>
<gene>
    <name evidence="6" type="ORF">GA0070607_0045</name>
</gene>
<dbReference type="AlphaFoldDB" id="A0A1C4U2F9"/>
<keyword evidence="3" id="KW-0963">Cytoplasm</keyword>
<dbReference type="InterPro" id="IPR023064">
    <property type="entry name" value="D-ribose_pyranase"/>
</dbReference>
<evidence type="ECO:0000256" key="2">
    <source>
        <dbReference type="ARBA" id="ARBA00012862"/>
    </source>
</evidence>
<name>A0A1C4U2F9_9ACTN</name>
<dbReference type="InterPro" id="IPR023750">
    <property type="entry name" value="RbsD-like_sf"/>
</dbReference>
<dbReference type="GO" id="GO:0019303">
    <property type="term" value="P:D-ribose catabolic process"/>
    <property type="evidence" value="ECO:0007669"/>
    <property type="project" value="TreeGrafter"/>
</dbReference>
<keyword evidence="4" id="KW-0413">Isomerase</keyword>
<dbReference type="GO" id="GO:0016872">
    <property type="term" value="F:intramolecular lyase activity"/>
    <property type="evidence" value="ECO:0007669"/>
    <property type="project" value="InterPro"/>
</dbReference>
<dbReference type="PANTHER" id="PTHR37831:SF1">
    <property type="entry name" value="D-RIBOSE PYRANASE"/>
    <property type="match status" value="1"/>
</dbReference>
<dbReference type="Proteomes" id="UP000198243">
    <property type="component" value="Chromosome I"/>
</dbReference>
<evidence type="ECO:0000256" key="4">
    <source>
        <dbReference type="ARBA" id="ARBA00023235"/>
    </source>
</evidence>
<dbReference type="SUPFAM" id="SSF102546">
    <property type="entry name" value="RbsD-like"/>
    <property type="match status" value="1"/>
</dbReference>
<dbReference type="EMBL" id="LT607412">
    <property type="protein sequence ID" value="SCE65809.1"/>
    <property type="molecule type" value="Genomic_DNA"/>
</dbReference>
<sequence>MRDSGLWHPRIAALVAGMGHTDTIVIADAGLPVPPGVEIVHLGVTRGVPTFLPVLAAVTAELVVEEATVAEELTDAGILAGLHTGLAGIPLKTTSHDILKAACRSACAVIRTGEATPFANVILRAGVPF</sequence>
<dbReference type="OrthoDB" id="9805009at2"/>
<evidence type="ECO:0000256" key="3">
    <source>
        <dbReference type="ARBA" id="ARBA00022490"/>
    </source>
</evidence>